<protein>
    <recommendedName>
        <fullName evidence="3">Aminotransferase-like plant mobile domain-containing protein</fullName>
    </recommendedName>
</protein>
<name>A0ABU6SRI0_9FABA</name>
<dbReference type="Proteomes" id="UP001341840">
    <property type="component" value="Unassembled WGS sequence"/>
</dbReference>
<evidence type="ECO:0008006" key="3">
    <source>
        <dbReference type="Google" id="ProtNLM"/>
    </source>
</evidence>
<evidence type="ECO:0000313" key="1">
    <source>
        <dbReference type="EMBL" id="MED6139057.1"/>
    </source>
</evidence>
<sequence length="207" mass="22948">MAGGRGGHQLERDPDINRLDRRHHVAGAIGFQDPRTLTARGVVPTMPPPDCLVPYIREAGFSGPLQMRLFDYDMPLVFALVERWRPKTHSFHLPWGGRGLLSRTSHGRRPDQRMRAGLLGLVWGRDLGDGPKISGRTSPGRRGEELRWGEAELAKTVSADDSKGRDPAGCPEAVCPLLRHDDDRRRLVPRQDQQHRVAEVGPAAAGL</sequence>
<gene>
    <name evidence="1" type="ORF">PIB30_080290</name>
</gene>
<proteinExistence type="predicted"/>
<reference evidence="1 2" key="1">
    <citation type="journal article" date="2023" name="Plants (Basel)">
        <title>Bridging the Gap: Combining Genomics and Transcriptomics Approaches to Understand Stylosanthes scabra, an Orphan Legume from the Brazilian Caatinga.</title>
        <authorList>
            <person name="Ferreira-Neto J.R.C."/>
            <person name="da Silva M.D."/>
            <person name="Binneck E."/>
            <person name="de Melo N.F."/>
            <person name="da Silva R.H."/>
            <person name="de Melo A.L.T.M."/>
            <person name="Pandolfi V."/>
            <person name="Bustamante F.O."/>
            <person name="Brasileiro-Vidal A.C."/>
            <person name="Benko-Iseppon A.M."/>
        </authorList>
    </citation>
    <scope>NUCLEOTIDE SEQUENCE [LARGE SCALE GENOMIC DNA]</scope>
    <source>
        <tissue evidence="1">Leaves</tissue>
    </source>
</reference>
<dbReference type="EMBL" id="JASCZI010061580">
    <property type="protein sequence ID" value="MED6139057.1"/>
    <property type="molecule type" value="Genomic_DNA"/>
</dbReference>
<comment type="caution">
    <text evidence="1">The sequence shown here is derived from an EMBL/GenBank/DDBJ whole genome shotgun (WGS) entry which is preliminary data.</text>
</comment>
<keyword evidence="2" id="KW-1185">Reference proteome</keyword>
<organism evidence="1 2">
    <name type="scientific">Stylosanthes scabra</name>
    <dbReference type="NCBI Taxonomy" id="79078"/>
    <lineage>
        <taxon>Eukaryota</taxon>
        <taxon>Viridiplantae</taxon>
        <taxon>Streptophyta</taxon>
        <taxon>Embryophyta</taxon>
        <taxon>Tracheophyta</taxon>
        <taxon>Spermatophyta</taxon>
        <taxon>Magnoliopsida</taxon>
        <taxon>eudicotyledons</taxon>
        <taxon>Gunneridae</taxon>
        <taxon>Pentapetalae</taxon>
        <taxon>rosids</taxon>
        <taxon>fabids</taxon>
        <taxon>Fabales</taxon>
        <taxon>Fabaceae</taxon>
        <taxon>Papilionoideae</taxon>
        <taxon>50 kb inversion clade</taxon>
        <taxon>dalbergioids sensu lato</taxon>
        <taxon>Dalbergieae</taxon>
        <taxon>Pterocarpus clade</taxon>
        <taxon>Stylosanthes</taxon>
    </lineage>
</organism>
<evidence type="ECO:0000313" key="2">
    <source>
        <dbReference type="Proteomes" id="UP001341840"/>
    </source>
</evidence>
<accession>A0ABU6SRI0</accession>